<dbReference type="InterPro" id="IPR052585">
    <property type="entry name" value="Lipid_raft_assoc_Zn_ADH"/>
</dbReference>
<reference evidence="2 3" key="1">
    <citation type="submission" date="2019-04" db="EMBL/GenBank/DDBJ databases">
        <title>Streptomyces sp. nov. Bv016 isolated from bark of Buahinia variegata.</title>
        <authorList>
            <person name="Kanchanasin P."/>
            <person name="Tanasupawat S."/>
            <person name="Yuki M."/>
            <person name="Kudo T."/>
        </authorList>
    </citation>
    <scope>NUCLEOTIDE SEQUENCE [LARGE SCALE GENOMIC DNA]</scope>
    <source>
        <strain evidence="2 3">Bv016</strain>
    </source>
</reference>
<dbReference type="InterPro" id="IPR020843">
    <property type="entry name" value="ER"/>
</dbReference>
<organism evidence="2 3">
    <name type="scientific">Streptomyces bauhiniae</name>
    <dbReference type="NCBI Taxonomy" id="2340725"/>
    <lineage>
        <taxon>Bacteria</taxon>
        <taxon>Bacillati</taxon>
        <taxon>Actinomycetota</taxon>
        <taxon>Actinomycetes</taxon>
        <taxon>Kitasatosporales</taxon>
        <taxon>Streptomycetaceae</taxon>
        <taxon>Streptomyces</taxon>
    </lineage>
</organism>
<dbReference type="InterPro" id="IPR011032">
    <property type="entry name" value="GroES-like_sf"/>
</dbReference>
<dbReference type="CDD" id="cd05289">
    <property type="entry name" value="MDR_like_2"/>
    <property type="match status" value="1"/>
</dbReference>
<accession>A0A4Z1CYH6</accession>
<evidence type="ECO:0000259" key="1">
    <source>
        <dbReference type="SMART" id="SM00829"/>
    </source>
</evidence>
<dbReference type="PANTHER" id="PTHR43482:SF1">
    <property type="entry name" value="PROTEIN AST1-RELATED"/>
    <property type="match status" value="1"/>
</dbReference>
<dbReference type="SUPFAM" id="SSF50129">
    <property type="entry name" value="GroES-like"/>
    <property type="match status" value="1"/>
</dbReference>
<dbReference type="EMBL" id="SRRT01000007">
    <property type="protein sequence ID" value="TGN74079.1"/>
    <property type="molecule type" value="Genomic_DNA"/>
</dbReference>
<evidence type="ECO:0000313" key="2">
    <source>
        <dbReference type="EMBL" id="TGN74079.1"/>
    </source>
</evidence>
<keyword evidence="3" id="KW-1185">Reference proteome</keyword>
<dbReference type="Proteomes" id="UP000298159">
    <property type="component" value="Unassembled WGS sequence"/>
</dbReference>
<protein>
    <submittedName>
        <fullName evidence="2">NADP-dependent oxidoreductase</fullName>
    </submittedName>
</protein>
<dbReference type="PANTHER" id="PTHR43482">
    <property type="entry name" value="PROTEIN AST1-RELATED"/>
    <property type="match status" value="1"/>
</dbReference>
<gene>
    <name evidence="2" type="ORF">E5083_24755</name>
</gene>
<proteinExistence type="predicted"/>
<dbReference type="SUPFAM" id="SSF51735">
    <property type="entry name" value="NAD(P)-binding Rossmann-fold domains"/>
    <property type="match status" value="1"/>
</dbReference>
<dbReference type="Pfam" id="PF08240">
    <property type="entry name" value="ADH_N"/>
    <property type="match status" value="1"/>
</dbReference>
<dbReference type="Gene3D" id="3.40.50.720">
    <property type="entry name" value="NAD(P)-binding Rossmann-like Domain"/>
    <property type="match status" value="1"/>
</dbReference>
<name>A0A4Z1CYH6_9ACTN</name>
<dbReference type="InterPro" id="IPR036291">
    <property type="entry name" value="NAD(P)-bd_dom_sf"/>
</dbReference>
<evidence type="ECO:0000313" key="3">
    <source>
        <dbReference type="Proteomes" id="UP000298159"/>
    </source>
</evidence>
<dbReference type="Pfam" id="PF13602">
    <property type="entry name" value="ADH_zinc_N_2"/>
    <property type="match status" value="1"/>
</dbReference>
<dbReference type="GO" id="GO:0016491">
    <property type="term" value="F:oxidoreductase activity"/>
    <property type="evidence" value="ECO:0007669"/>
    <property type="project" value="InterPro"/>
</dbReference>
<dbReference type="InterPro" id="IPR013154">
    <property type="entry name" value="ADH-like_N"/>
</dbReference>
<dbReference type="AlphaFoldDB" id="A0A4Z1CYH6"/>
<comment type="caution">
    <text evidence="2">The sequence shown here is derived from an EMBL/GenBank/DDBJ whole genome shotgun (WGS) entry which is preliminary data.</text>
</comment>
<dbReference type="Gene3D" id="3.90.180.10">
    <property type="entry name" value="Medium-chain alcohol dehydrogenases, catalytic domain"/>
    <property type="match status" value="1"/>
</dbReference>
<feature type="domain" description="Enoyl reductase (ER)" evidence="1">
    <location>
        <begin position="10"/>
        <end position="290"/>
    </location>
</feature>
<dbReference type="SMART" id="SM00829">
    <property type="entry name" value="PKS_ER"/>
    <property type="match status" value="1"/>
</dbReference>
<sequence length="292" mass="30727">MRAVQIDRHGGPEVLTVRHIPEPVPAEGEVLIAVTASSLNPVDWKTRAWEVGPPLPATLGWDLAGRVVATEDPGYQVGDEVIAMSAQIATGRGTWAELVSLPAHLLAPAPTSLPLTEAAALPLAGTTALQALRAAELGPGERLLITGAVGGVGALAVQLARHTGAQVDALVSRPEHRSAALELGAERAWHRTADLPTGHYHAILDTAGVDTSNALARNGRYVSISDTPLPAVPGARKSYVQENATDLTHLTELIDTGDLRLRIAEHHSVTHIRTAHEHFEAGGLLGKVLITF</sequence>